<proteinExistence type="predicted"/>
<feature type="transmembrane region" description="Helical" evidence="1">
    <location>
        <begin position="12"/>
        <end position="41"/>
    </location>
</feature>
<keyword evidence="1" id="KW-0812">Transmembrane</keyword>
<dbReference type="AlphaFoldDB" id="A0A814CIM1"/>
<name>A0A814CIM1_ADIRI</name>
<evidence type="ECO:0000313" key="2">
    <source>
        <dbReference type="EMBL" id="CAF0945013.1"/>
    </source>
</evidence>
<evidence type="ECO:0000256" key="1">
    <source>
        <dbReference type="SAM" id="Phobius"/>
    </source>
</evidence>
<keyword evidence="1" id="KW-0472">Membrane</keyword>
<dbReference type="EMBL" id="CAJNOJ010000045">
    <property type="protein sequence ID" value="CAF0945013.1"/>
    <property type="molecule type" value="Genomic_DNA"/>
</dbReference>
<reference evidence="2" key="1">
    <citation type="submission" date="2021-02" db="EMBL/GenBank/DDBJ databases">
        <authorList>
            <person name="Nowell W R."/>
        </authorList>
    </citation>
    <scope>NUCLEOTIDE SEQUENCE</scope>
</reference>
<organism evidence="2 3">
    <name type="scientific">Adineta ricciae</name>
    <name type="common">Rotifer</name>
    <dbReference type="NCBI Taxonomy" id="249248"/>
    <lineage>
        <taxon>Eukaryota</taxon>
        <taxon>Metazoa</taxon>
        <taxon>Spiralia</taxon>
        <taxon>Gnathifera</taxon>
        <taxon>Rotifera</taxon>
        <taxon>Eurotatoria</taxon>
        <taxon>Bdelloidea</taxon>
        <taxon>Adinetida</taxon>
        <taxon>Adinetidae</taxon>
        <taxon>Adineta</taxon>
    </lineage>
</organism>
<comment type="caution">
    <text evidence="2">The sequence shown here is derived from an EMBL/GenBank/DDBJ whole genome shotgun (WGS) entry which is preliminary data.</text>
</comment>
<sequence length="533" mass="54534">MRTTSATTSRAAWPLAAVCCLGLILFLICAAIVLALIPLYLPTKNLTPSVDDNKSTSPFYLQLSGDDETGSGMPGEVGNLDEIGKSLNLPSDVNLSAGSTSNSVSRRRRSFFGARTKRSVTIKILLVFNFIAQTCNTQCLLVRKKFKTDIQKVSSTNINLLILGGPLGNVTISGLTCKSNGIFTTKPSGFPGPPKSIVFTTTTSGDFTDATIWDQQVLPGGPCEVVIAAGTTVTLATPGLGIKAKMITIYGILIIGGGNSAFTFRNAINVKIRKGGILQDATTTKRILVPVNSLIYAFSGGSFGASGTTIQTYTSSGVGASTSITTTSGPLTCAFLPDGTVRTAAKIAFFAVKSGSFKTGSSFCGGVAPTSDDCSDSACSLEVLSGVTLSTADLNGVLDINFDTITINSGATMGLGTPGSASGFKFKFPVALSVLGALSFVASGGNILVPYGSQFVLQAGGSLQSLIGTLPSLQTYSLLTGILGSIQTLASSGPFFVVISVTGTISSGTDLSQINATTTTTATTPVATAAMSG</sequence>
<accession>A0A814CIM1</accession>
<dbReference type="OrthoDB" id="10031798at2759"/>
<dbReference type="Proteomes" id="UP000663852">
    <property type="component" value="Unassembled WGS sequence"/>
</dbReference>
<protein>
    <submittedName>
        <fullName evidence="2">Uncharacterized protein</fullName>
    </submittedName>
</protein>
<evidence type="ECO:0000313" key="3">
    <source>
        <dbReference type="Proteomes" id="UP000663852"/>
    </source>
</evidence>
<gene>
    <name evidence="2" type="ORF">EDS130_LOCUS12024</name>
</gene>
<keyword evidence="1" id="KW-1133">Transmembrane helix</keyword>